<evidence type="ECO:0000313" key="3">
    <source>
        <dbReference type="EMBL" id="GBF34731.1"/>
    </source>
</evidence>
<evidence type="ECO:0000256" key="1">
    <source>
        <dbReference type="ARBA" id="ARBA00023125"/>
    </source>
</evidence>
<dbReference type="OrthoDB" id="371153at2"/>
<organism evidence="3 4">
    <name type="scientific">Desulfocucumis palustris</name>
    <dbReference type="NCBI Taxonomy" id="1898651"/>
    <lineage>
        <taxon>Bacteria</taxon>
        <taxon>Bacillati</taxon>
        <taxon>Bacillota</taxon>
        <taxon>Clostridia</taxon>
        <taxon>Eubacteriales</taxon>
        <taxon>Desulfocucumaceae</taxon>
        <taxon>Desulfocucumis</taxon>
    </lineage>
</organism>
<dbReference type="Proteomes" id="UP000239549">
    <property type="component" value="Unassembled WGS sequence"/>
</dbReference>
<gene>
    <name evidence="3" type="ORF">DCCM_3851</name>
</gene>
<dbReference type="EMBL" id="BFAV01000150">
    <property type="protein sequence ID" value="GBF34731.1"/>
    <property type="molecule type" value="Genomic_DNA"/>
</dbReference>
<dbReference type="CDD" id="cd00093">
    <property type="entry name" value="HTH_XRE"/>
    <property type="match status" value="1"/>
</dbReference>
<keyword evidence="1" id="KW-0238">DNA-binding</keyword>
<dbReference type="Gene3D" id="1.10.260.40">
    <property type="entry name" value="lambda repressor-like DNA-binding domains"/>
    <property type="match status" value="1"/>
</dbReference>
<dbReference type="PANTHER" id="PTHR46558">
    <property type="entry name" value="TRACRIPTIONAL REGULATORY PROTEIN-RELATED-RELATED"/>
    <property type="match status" value="1"/>
</dbReference>
<reference evidence="4" key="1">
    <citation type="submission" date="2018-02" db="EMBL/GenBank/DDBJ databases">
        <title>Genome sequence of Desulfocucumis palustris strain NAW-5.</title>
        <authorList>
            <person name="Watanabe M."/>
            <person name="Kojima H."/>
            <person name="Fukui M."/>
        </authorList>
    </citation>
    <scope>NUCLEOTIDE SEQUENCE [LARGE SCALE GENOMIC DNA]</scope>
    <source>
        <strain evidence="4">NAW-5</strain>
    </source>
</reference>
<dbReference type="Pfam" id="PF01381">
    <property type="entry name" value="HTH_3"/>
    <property type="match status" value="1"/>
</dbReference>
<dbReference type="InterPro" id="IPR001387">
    <property type="entry name" value="Cro/C1-type_HTH"/>
</dbReference>
<protein>
    <recommendedName>
        <fullName evidence="2">HTH cro/C1-type domain-containing protein</fullName>
    </recommendedName>
</protein>
<proteinExistence type="predicted"/>
<dbReference type="InterPro" id="IPR010982">
    <property type="entry name" value="Lambda_DNA-bd_dom_sf"/>
</dbReference>
<feature type="domain" description="HTH cro/C1-type" evidence="2">
    <location>
        <begin position="10"/>
        <end position="64"/>
    </location>
</feature>
<dbReference type="AlphaFoldDB" id="A0A2L2XLA7"/>
<dbReference type="SMART" id="SM00530">
    <property type="entry name" value="HTH_XRE"/>
    <property type="match status" value="1"/>
</dbReference>
<name>A0A2L2XLA7_9FIRM</name>
<dbReference type="SUPFAM" id="SSF47413">
    <property type="entry name" value="lambda repressor-like DNA-binding domains"/>
    <property type="match status" value="1"/>
</dbReference>
<evidence type="ECO:0000259" key="2">
    <source>
        <dbReference type="PROSITE" id="PS50943"/>
    </source>
</evidence>
<dbReference type="GO" id="GO:0003677">
    <property type="term" value="F:DNA binding"/>
    <property type="evidence" value="ECO:0007669"/>
    <property type="project" value="UniProtKB-KW"/>
</dbReference>
<keyword evidence="4" id="KW-1185">Reference proteome</keyword>
<comment type="caution">
    <text evidence="3">The sequence shown here is derived from an EMBL/GenBank/DDBJ whole genome shotgun (WGS) entry which is preliminary data.</text>
</comment>
<sequence length="116" mass="13578">MKYKEIGYRITIAREEAGLNQTELADMLGISQATLSNYEKGKRRVYLPQLQKIADALGKPMDYFSLPIDMDLHPPEAGYNEVKELLQIMMELNDLPKEDRKSVIDYIRWLKSRREE</sequence>
<dbReference type="RefSeq" id="WP_104372919.1">
    <property type="nucleotide sequence ID" value="NZ_BFAV01000150.1"/>
</dbReference>
<dbReference type="PROSITE" id="PS50943">
    <property type="entry name" value="HTH_CROC1"/>
    <property type="match status" value="1"/>
</dbReference>
<accession>A0A2L2XLA7</accession>
<dbReference type="PANTHER" id="PTHR46558:SF4">
    <property type="entry name" value="DNA-BIDING PHAGE PROTEIN"/>
    <property type="match status" value="1"/>
</dbReference>
<evidence type="ECO:0000313" key="4">
    <source>
        <dbReference type="Proteomes" id="UP000239549"/>
    </source>
</evidence>